<protein>
    <submittedName>
        <fullName evidence="1">Aldolase</fullName>
    </submittedName>
</protein>
<dbReference type="InterPro" id="IPR050456">
    <property type="entry name" value="DeoC/FbaB_aldolase"/>
</dbReference>
<reference evidence="1 2" key="1">
    <citation type="submission" date="2019-04" db="EMBL/GenBank/DDBJ databases">
        <authorList>
            <person name="Schori C."/>
            <person name="Ahrens C."/>
        </authorList>
    </citation>
    <scope>NUCLEOTIDE SEQUENCE [LARGE SCALE GENOMIC DNA]</scope>
    <source>
        <strain evidence="1 2">DSM 2950</strain>
    </source>
</reference>
<dbReference type="AlphaFoldDB" id="A0A7G5N247"/>
<dbReference type="SMART" id="SM01133">
    <property type="entry name" value="DeoC"/>
    <property type="match status" value="1"/>
</dbReference>
<dbReference type="PIRSF" id="PIRSF038992">
    <property type="entry name" value="Aldolase_Ia"/>
    <property type="match status" value="1"/>
</dbReference>
<dbReference type="RefSeq" id="WP_018596960.1">
    <property type="nucleotide sequence ID" value="NZ_AP031416.1"/>
</dbReference>
<dbReference type="GO" id="GO:0004332">
    <property type="term" value="F:fructose-bisphosphate aldolase activity"/>
    <property type="evidence" value="ECO:0007669"/>
    <property type="project" value="InterPro"/>
</dbReference>
<dbReference type="SUPFAM" id="SSF51569">
    <property type="entry name" value="Aldolase"/>
    <property type="match status" value="1"/>
</dbReference>
<dbReference type="CDD" id="cd00958">
    <property type="entry name" value="DhnA"/>
    <property type="match status" value="1"/>
</dbReference>
<name>A0A7G5N247_9FIRM</name>
<dbReference type="InterPro" id="IPR013785">
    <property type="entry name" value="Aldolase_TIM"/>
</dbReference>
<dbReference type="Proteomes" id="UP000515789">
    <property type="component" value="Chromosome"/>
</dbReference>
<dbReference type="EMBL" id="CP039126">
    <property type="protein sequence ID" value="QMW80940.1"/>
    <property type="molecule type" value="Genomic_DNA"/>
</dbReference>
<proteinExistence type="predicted"/>
<gene>
    <name evidence="1" type="ORF">E5259_27080</name>
</gene>
<organism evidence="1 2">
    <name type="scientific">Blautia producta</name>
    <dbReference type="NCBI Taxonomy" id="33035"/>
    <lineage>
        <taxon>Bacteria</taxon>
        <taxon>Bacillati</taxon>
        <taxon>Bacillota</taxon>
        <taxon>Clostridia</taxon>
        <taxon>Lachnospirales</taxon>
        <taxon>Lachnospiraceae</taxon>
        <taxon>Blautia</taxon>
    </lineage>
</organism>
<evidence type="ECO:0000313" key="2">
    <source>
        <dbReference type="Proteomes" id="UP000515789"/>
    </source>
</evidence>
<dbReference type="InterPro" id="IPR002915">
    <property type="entry name" value="DeoC/FbaB/LacD_aldolase"/>
</dbReference>
<evidence type="ECO:0000313" key="1">
    <source>
        <dbReference type="EMBL" id="QMW80940.1"/>
    </source>
</evidence>
<accession>A0A7G5N247</accession>
<dbReference type="Gene3D" id="3.20.20.70">
    <property type="entry name" value="Aldolase class I"/>
    <property type="match status" value="1"/>
</dbReference>
<dbReference type="InterPro" id="IPR041720">
    <property type="entry name" value="FbaB-like"/>
</dbReference>
<sequence>MNTTARMNHIIQPDGKTFILAMDHAANFNILPALKDPKKLVKDIAAAGADAFLSTVGMAEFLTDSFLGKGIIVRIDGGVSFLGDKSKPMQITVKAEDIARMGADAVITMSFPGSKFENDVLSNLTRVAMDCHKWGIPVLAEALPRGFEPAEDSRTPENLTFACRQSVELGADFVKTNYTGDQESFAKLCKTTYKPVVILGGAKKVPVEQLLQEIKDAIEVGGAGVAMGRNIWGHEDPVRYTAAIARLIHENCSVEAAMKEMNVKVVL</sequence>
<dbReference type="Pfam" id="PF01791">
    <property type="entry name" value="DeoC"/>
    <property type="match status" value="1"/>
</dbReference>
<dbReference type="PANTHER" id="PTHR47916:SF1">
    <property type="entry name" value="3-HYDROXY-5-PHOSPHONOOXYPENTANE-2,4-DIONE THIOLASE"/>
    <property type="match status" value="1"/>
</dbReference>
<dbReference type="GeneID" id="75053550"/>
<dbReference type="PANTHER" id="PTHR47916">
    <property type="entry name" value="FRUCTOSE-BISPHOSPHATE ALDOLASE CLASS 1"/>
    <property type="match status" value="1"/>
</dbReference>